<evidence type="ECO:0000313" key="6">
    <source>
        <dbReference type="EMBL" id="TWT34502.1"/>
    </source>
</evidence>
<keyword evidence="1 2" id="KW-0663">Pyridoxal phosphate</keyword>
<dbReference type="InterPro" id="IPR029066">
    <property type="entry name" value="PLP-binding_barrel"/>
</dbReference>
<dbReference type="Pfam" id="PF01168">
    <property type="entry name" value="Ala_racemase_N"/>
    <property type="match status" value="1"/>
</dbReference>
<dbReference type="NCBIfam" id="TIGR00044">
    <property type="entry name" value="YggS family pyridoxal phosphate-dependent enzyme"/>
    <property type="match status" value="1"/>
</dbReference>
<dbReference type="PANTHER" id="PTHR10146">
    <property type="entry name" value="PROLINE SYNTHETASE CO-TRANSCRIBED BACTERIAL HOMOLOG PROTEIN"/>
    <property type="match status" value="1"/>
</dbReference>
<comment type="similarity">
    <text evidence="2 4">Belongs to the pyridoxal phosphate-binding protein YggS/PROSC family.</text>
</comment>
<dbReference type="HAMAP" id="MF_02087">
    <property type="entry name" value="PLP_homeostasis"/>
    <property type="match status" value="1"/>
</dbReference>
<evidence type="ECO:0000256" key="4">
    <source>
        <dbReference type="RuleBase" id="RU004514"/>
    </source>
</evidence>
<dbReference type="OrthoDB" id="9804072at2"/>
<dbReference type="PIRSF" id="PIRSF004848">
    <property type="entry name" value="YBL036c_PLPDEIII"/>
    <property type="match status" value="1"/>
</dbReference>
<evidence type="ECO:0000256" key="1">
    <source>
        <dbReference type="ARBA" id="ARBA00022898"/>
    </source>
</evidence>
<comment type="cofactor">
    <cofactor evidence="3">
        <name>pyridoxal 5'-phosphate</name>
        <dbReference type="ChEBI" id="CHEBI:597326"/>
    </cofactor>
</comment>
<dbReference type="SUPFAM" id="SSF51419">
    <property type="entry name" value="PLP-binding barrel"/>
    <property type="match status" value="1"/>
</dbReference>
<gene>
    <name evidence="6" type="ORF">Enr8_19110</name>
</gene>
<dbReference type="Gene3D" id="3.20.20.10">
    <property type="entry name" value="Alanine racemase"/>
    <property type="match status" value="1"/>
</dbReference>
<dbReference type="Proteomes" id="UP000318878">
    <property type="component" value="Unassembled WGS sequence"/>
</dbReference>
<evidence type="ECO:0000256" key="2">
    <source>
        <dbReference type="HAMAP-Rule" id="MF_02087"/>
    </source>
</evidence>
<reference evidence="6 7" key="1">
    <citation type="submission" date="2019-02" db="EMBL/GenBank/DDBJ databases">
        <title>Deep-cultivation of Planctomycetes and their phenomic and genomic characterization uncovers novel biology.</title>
        <authorList>
            <person name="Wiegand S."/>
            <person name="Jogler M."/>
            <person name="Boedeker C."/>
            <person name="Pinto D."/>
            <person name="Vollmers J."/>
            <person name="Rivas-Marin E."/>
            <person name="Kohn T."/>
            <person name="Peeters S.H."/>
            <person name="Heuer A."/>
            <person name="Rast P."/>
            <person name="Oberbeckmann S."/>
            <person name="Bunk B."/>
            <person name="Jeske O."/>
            <person name="Meyerdierks A."/>
            <person name="Storesund J.E."/>
            <person name="Kallscheuer N."/>
            <person name="Luecker S."/>
            <person name="Lage O.M."/>
            <person name="Pohl T."/>
            <person name="Merkel B.J."/>
            <person name="Hornburger P."/>
            <person name="Mueller R.-W."/>
            <person name="Bruemmer F."/>
            <person name="Labrenz M."/>
            <person name="Spormann A.M."/>
            <person name="Op Den Camp H."/>
            <person name="Overmann J."/>
            <person name="Amann R."/>
            <person name="Jetten M.S.M."/>
            <person name="Mascher T."/>
            <person name="Medema M.H."/>
            <person name="Devos D.P."/>
            <person name="Kaster A.-K."/>
            <person name="Ovreas L."/>
            <person name="Rohde M."/>
            <person name="Galperin M.Y."/>
            <person name="Jogler C."/>
        </authorList>
    </citation>
    <scope>NUCLEOTIDE SEQUENCE [LARGE SCALE GENOMIC DNA]</scope>
    <source>
        <strain evidence="6 7">Enr8</strain>
    </source>
</reference>
<dbReference type="GO" id="GO:0030170">
    <property type="term" value="F:pyridoxal phosphate binding"/>
    <property type="evidence" value="ECO:0007669"/>
    <property type="project" value="UniProtKB-UniRule"/>
</dbReference>
<dbReference type="InterPro" id="IPR011078">
    <property type="entry name" value="PyrdxlP_homeostasis"/>
</dbReference>
<comment type="function">
    <text evidence="2">Pyridoxal 5'-phosphate (PLP)-binding protein, which is involved in PLP homeostasis.</text>
</comment>
<dbReference type="AlphaFoldDB" id="A0A5C5V9W9"/>
<dbReference type="CDD" id="cd00635">
    <property type="entry name" value="PLPDE_III_YBL036c_like"/>
    <property type="match status" value="1"/>
</dbReference>
<protein>
    <recommendedName>
        <fullName evidence="2">Pyridoxal phosphate homeostasis protein</fullName>
        <shortName evidence="2">PLP homeostasis protein</shortName>
    </recommendedName>
</protein>
<dbReference type="EMBL" id="SJPF01000002">
    <property type="protein sequence ID" value="TWT34502.1"/>
    <property type="molecule type" value="Genomic_DNA"/>
</dbReference>
<feature type="modified residue" description="N6-(pyridoxal phosphate)lysine" evidence="2 3">
    <location>
        <position position="41"/>
    </location>
</feature>
<comment type="caution">
    <text evidence="6">The sequence shown here is derived from an EMBL/GenBank/DDBJ whole genome shotgun (WGS) entry which is preliminary data.</text>
</comment>
<evidence type="ECO:0000259" key="5">
    <source>
        <dbReference type="Pfam" id="PF01168"/>
    </source>
</evidence>
<dbReference type="RefSeq" id="WP_146430793.1">
    <property type="nucleotide sequence ID" value="NZ_SJPF01000002.1"/>
</dbReference>
<feature type="domain" description="Alanine racemase N-terminal" evidence="5">
    <location>
        <begin position="16"/>
        <end position="229"/>
    </location>
</feature>
<keyword evidence="7" id="KW-1185">Reference proteome</keyword>
<name>A0A5C5V9W9_9BACT</name>
<organism evidence="6 7">
    <name type="scientific">Blastopirellula retiformator</name>
    <dbReference type="NCBI Taxonomy" id="2527970"/>
    <lineage>
        <taxon>Bacteria</taxon>
        <taxon>Pseudomonadati</taxon>
        <taxon>Planctomycetota</taxon>
        <taxon>Planctomycetia</taxon>
        <taxon>Pirellulales</taxon>
        <taxon>Pirellulaceae</taxon>
        <taxon>Blastopirellula</taxon>
    </lineage>
</organism>
<evidence type="ECO:0000256" key="3">
    <source>
        <dbReference type="PIRSR" id="PIRSR004848-1"/>
    </source>
</evidence>
<evidence type="ECO:0000313" key="7">
    <source>
        <dbReference type="Proteomes" id="UP000318878"/>
    </source>
</evidence>
<dbReference type="PANTHER" id="PTHR10146:SF14">
    <property type="entry name" value="PYRIDOXAL PHOSPHATE HOMEOSTASIS PROTEIN"/>
    <property type="match status" value="1"/>
</dbReference>
<sequence>MQAAQQQRLLENLTQIRLRISDAAARAGRAAEEVRLIAVTKYAAIETAAALVELGCHDLGESRPQQLWQRAEEFADRDVRWHMIGHLQTNKAKRTAPVTSLLHSGDSLRLLEALSAAAVDRPLPILLEINISGDDAKHGIAPDDAAKVLDAAAKLPQLEIQGLMGMAAREGGVDVARRNFAALRELRDSLAKNAPDKVALDELSMGMSGDFEAAIAEGATMVRVGSSLFEGI</sequence>
<dbReference type="InterPro" id="IPR001608">
    <property type="entry name" value="Ala_racemase_N"/>
</dbReference>
<proteinExistence type="inferred from homology"/>
<accession>A0A5C5V9W9</accession>